<reference evidence="1 2" key="1">
    <citation type="submission" date="2021-06" db="EMBL/GenBank/DDBJ databases">
        <authorList>
            <person name="Sun Q."/>
            <person name="Li D."/>
        </authorList>
    </citation>
    <scope>NUCLEOTIDE SEQUENCE [LARGE SCALE GENOMIC DNA]</scope>
    <source>
        <strain evidence="1 2">N19</strain>
    </source>
</reference>
<gene>
    <name evidence="1" type="ORF">KQI20_13740</name>
</gene>
<evidence type="ECO:0008006" key="3">
    <source>
        <dbReference type="Google" id="ProtNLM"/>
    </source>
</evidence>
<proteinExistence type="predicted"/>
<dbReference type="EMBL" id="JAHLOQ010000065">
    <property type="protein sequence ID" value="MBU5337491.1"/>
    <property type="molecule type" value="Genomic_DNA"/>
</dbReference>
<accession>A0ABS6E069</accession>
<evidence type="ECO:0000313" key="2">
    <source>
        <dbReference type="Proteomes" id="UP001196301"/>
    </source>
</evidence>
<protein>
    <recommendedName>
        <fullName evidence="3">RNA-binding S4 domain-containing protein</fullName>
    </recommendedName>
</protein>
<sequence>MKLFEQYEIKKFLEPFEGERIKETIVNGVVKLNNATIKIGDEVFSFTGNDYNFYILLNLIKYIEIDESEEITSVKMKLDNNLNVLFYYKNI</sequence>
<name>A0ABS6E069_9FIRM</name>
<organism evidence="1 2">
    <name type="scientific">Intestinibacter bartlettii</name>
    <dbReference type="NCBI Taxonomy" id="261299"/>
    <lineage>
        <taxon>Bacteria</taxon>
        <taxon>Bacillati</taxon>
        <taxon>Bacillota</taxon>
        <taxon>Clostridia</taxon>
        <taxon>Peptostreptococcales</taxon>
        <taxon>Peptostreptococcaceae</taxon>
        <taxon>Intestinibacter</taxon>
    </lineage>
</organism>
<evidence type="ECO:0000313" key="1">
    <source>
        <dbReference type="EMBL" id="MBU5337491.1"/>
    </source>
</evidence>
<dbReference type="Proteomes" id="UP001196301">
    <property type="component" value="Unassembled WGS sequence"/>
</dbReference>
<comment type="caution">
    <text evidence="1">The sequence shown here is derived from an EMBL/GenBank/DDBJ whole genome shotgun (WGS) entry which is preliminary data.</text>
</comment>
<dbReference type="RefSeq" id="WP_216572216.1">
    <property type="nucleotide sequence ID" value="NZ_JAHLOQ010000065.1"/>
</dbReference>
<keyword evidence="2" id="KW-1185">Reference proteome</keyword>